<dbReference type="AlphaFoldDB" id="A0A645E9W5"/>
<feature type="compositionally biased region" description="Basic residues" evidence="1">
    <location>
        <begin position="166"/>
        <end position="184"/>
    </location>
</feature>
<protein>
    <submittedName>
        <fullName evidence="2">Uncharacterized protein</fullName>
    </submittedName>
</protein>
<dbReference type="EMBL" id="VSSQ01044382">
    <property type="protein sequence ID" value="MPM98199.1"/>
    <property type="molecule type" value="Genomic_DNA"/>
</dbReference>
<evidence type="ECO:0000256" key="1">
    <source>
        <dbReference type="SAM" id="MobiDB-lite"/>
    </source>
</evidence>
<feature type="compositionally biased region" description="Basic residues" evidence="1">
    <location>
        <begin position="227"/>
        <end position="253"/>
    </location>
</feature>
<proteinExistence type="predicted"/>
<feature type="region of interest" description="Disordered" evidence="1">
    <location>
        <begin position="1"/>
        <end position="253"/>
    </location>
</feature>
<feature type="compositionally biased region" description="Basic and acidic residues" evidence="1">
    <location>
        <begin position="89"/>
        <end position="101"/>
    </location>
</feature>
<feature type="compositionally biased region" description="Basic residues" evidence="1">
    <location>
        <begin position="115"/>
        <end position="149"/>
    </location>
</feature>
<evidence type="ECO:0000313" key="2">
    <source>
        <dbReference type="EMBL" id="MPM98199.1"/>
    </source>
</evidence>
<feature type="compositionally biased region" description="Basic residues" evidence="1">
    <location>
        <begin position="40"/>
        <end position="57"/>
    </location>
</feature>
<reference evidence="2" key="1">
    <citation type="submission" date="2019-08" db="EMBL/GenBank/DDBJ databases">
        <authorList>
            <person name="Kucharzyk K."/>
            <person name="Murdoch R.W."/>
            <person name="Higgins S."/>
            <person name="Loffler F."/>
        </authorList>
    </citation>
    <scope>NUCLEOTIDE SEQUENCE</scope>
</reference>
<sequence length="253" mass="28400">MASDGTEVWSAAAGLDHAPRSRRLLRLGRAARQAVPARQAGHRRRPRPARRGRHRLVRGPDVRGALGDADARGAATVPERRLPGRPVRRLPDGQQDRDGHPRGPLPAGRTAVARRGVRRPRRRPRAARPVRRGHPRGRRPGQGRGRRADRRTDLFGRPGQLEVHRQARLRTRQARRHPPRRAGHRDRDDRPAVGTGDPRGRAGHLRPAVPPRRGDGRRPAAPLRTRTGPRTRPGARHRAARPRLRPRRPRGLS</sequence>
<comment type="caution">
    <text evidence="2">The sequence shown here is derived from an EMBL/GenBank/DDBJ whole genome shotgun (WGS) entry which is preliminary data.</text>
</comment>
<gene>
    <name evidence="2" type="ORF">SDC9_145382</name>
</gene>
<feature type="compositionally biased region" description="Low complexity" evidence="1">
    <location>
        <begin position="63"/>
        <end position="77"/>
    </location>
</feature>
<accession>A0A645E9W5</accession>
<organism evidence="2">
    <name type="scientific">bioreactor metagenome</name>
    <dbReference type="NCBI Taxonomy" id="1076179"/>
    <lineage>
        <taxon>unclassified sequences</taxon>
        <taxon>metagenomes</taxon>
        <taxon>ecological metagenomes</taxon>
    </lineage>
</organism>
<feature type="compositionally biased region" description="Low complexity" evidence="1">
    <location>
        <begin position="27"/>
        <end position="39"/>
    </location>
</feature>
<name>A0A645E9W5_9ZZZZ</name>